<organism evidence="3 4">
    <name type="scientific">Streptococcus salivarius K12</name>
    <dbReference type="NCBI Taxonomy" id="1200793"/>
    <lineage>
        <taxon>Bacteria</taxon>
        <taxon>Bacillati</taxon>
        <taxon>Bacillota</taxon>
        <taxon>Bacilli</taxon>
        <taxon>Lactobacillales</taxon>
        <taxon>Streptococcaceae</taxon>
        <taxon>Streptococcus</taxon>
    </lineage>
</organism>
<sequence>MYIFHFSLLFLLAFSIIKFEFKPSIFQTLFSKMGGNMLIQYLIKQSRNPSGLVGRVITNIWSSYFKELSLWAIKQTTIPNNSRILEVGYGGGSTIKNLLALDKNLDIHGIDISKESYQTARRMLLKSIENDSVQLMVGNVENLPYQNHYFDLIFAIQTHIFWKDLKESFQEIYRVMSNHSTLIIASEKEKIKYHMTDYGTSHELSQLLTSIGFSKIEERQHQKWVLYIVTKGD</sequence>
<dbReference type="CDD" id="cd02440">
    <property type="entry name" value="AdoMet_MTases"/>
    <property type="match status" value="1"/>
</dbReference>
<dbReference type="PANTHER" id="PTHR44068">
    <property type="entry name" value="ZGC:194242"/>
    <property type="match status" value="1"/>
</dbReference>
<dbReference type="EMBL" id="ALIF01000001">
    <property type="protein sequence ID" value="EJO16785.1"/>
    <property type="molecule type" value="Genomic_DNA"/>
</dbReference>
<dbReference type="GO" id="GO:0008757">
    <property type="term" value="F:S-adenosylmethionine-dependent methyltransferase activity"/>
    <property type="evidence" value="ECO:0007669"/>
    <property type="project" value="InterPro"/>
</dbReference>
<dbReference type="InterPro" id="IPR029063">
    <property type="entry name" value="SAM-dependent_MTases_sf"/>
</dbReference>
<dbReference type="PATRIC" id="fig|1200793.3.peg.672"/>
<dbReference type="GO" id="GO:0032259">
    <property type="term" value="P:methylation"/>
    <property type="evidence" value="ECO:0007669"/>
    <property type="project" value="UniProtKB-KW"/>
</dbReference>
<accession>J7T6R8</accession>
<dbReference type="AlphaFoldDB" id="J7T6R8"/>
<evidence type="ECO:0000256" key="1">
    <source>
        <dbReference type="ARBA" id="ARBA00022679"/>
    </source>
</evidence>
<dbReference type="PANTHER" id="PTHR44068:SF11">
    <property type="entry name" value="GERANYL DIPHOSPHATE 2-C-METHYLTRANSFERASE"/>
    <property type="match status" value="1"/>
</dbReference>
<dbReference type="Gene3D" id="3.40.50.150">
    <property type="entry name" value="Vaccinia Virus protein VP39"/>
    <property type="match status" value="1"/>
</dbReference>
<dbReference type="InterPro" id="IPR050447">
    <property type="entry name" value="Erg6_SMT_methyltransf"/>
</dbReference>
<gene>
    <name evidence="3" type="ORF">RSSL_01497</name>
</gene>
<evidence type="ECO:0000313" key="3">
    <source>
        <dbReference type="EMBL" id="EJO16785.1"/>
    </source>
</evidence>
<comment type="caution">
    <text evidence="3">The sequence shown here is derived from an EMBL/GenBank/DDBJ whole genome shotgun (WGS) entry which is preliminary data.</text>
</comment>
<keyword evidence="3" id="KW-0489">Methyltransferase</keyword>
<reference evidence="3 4" key="1">
    <citation type="journal article" date="2012" name="J. Bacteriol.">
        <title>Genome Sequence of the Lantibiotic Bacteriocin Producer Streptococcus salivarius Strain K12.</title>
        <authorList>
            <person name="Barretto C."/>
            <person name="Alvarez-Martin P."/>
            <person name="Foata F."/>
            <person name="Renault P."/>
            <person name="Berger B."/>
        </authorList>
    </citation>
    <scope>NUCLEOTIDE SEQUENCE [LARGE SCALE GENOMIC DNA]</scope>
    <source>
        <strain evidence="3 4">K12</strain>
    </source>
</reference>
<dbReference type="SUPFAM" id="SSF53335">
    <property type="entry name" value="S-adenosyl-L-methionine-dependent methyltransferases"/>
    <property type="match status" value="1"/>
</dbReference>
<protein>
    <submittedName>
        <fullName evidence="3">Methyltransferase</fullName>
        <ecNumber evidence="3">2.1.1.-</ecNumber>
    </submittedName>
</protein>
<dbReference type="Pfam" id="PF08241">
    <property type="entry name" value="Methyltransf_11"/>
    <property type="match status" value="1"/>
</dbReference>
<keyword evidence="4" id="KW-1185">Reference proteome</keyword>
<dbReference type="InterPro" id="IPR013216">
    <property type="entry name" value="Methyltransf_11"/>
</dbReference>
<keyword evidence="1 3" id="KW-0808">Transferase</keyword>
<proteinExistence type="predicted"/>
<evidence type="ECO:0000259" key="2">
    <source>
        <dbReference type="Pfam" id="PF08241"/>
    </source>
</evidence>
<name>J7T6R8_STRSL</name>
<feature type="domain" description="Methyltransferase type 11" evidence="2">
    <location>
        <begin position="85"/>
        <end position="184"/>
    </location>
</feature>
<evidence type="ECO:0000313" key="4">
    <source>
        <dbReference type="Proteomes" id="UP000006983"/>
    </source>
</evidence>
<dbReference type="Proteomes" id="UP000006983">
    <property type="component" value="Unassembled WGS sequence"/>
</dbReference>
<dbReference type="EC" id="2.1.1.-" evidence="3"/>